<dbReference type="OrthoDB" id="192887at2759"/>
<evidence type="ECO:0000313" key="2">
    <source>
        <dbReference type="Proteomes" id="UP000268014"/>
    </source>
</evidence>
<dbReference type="Proteomes" id="UP000268014">
    <property type="component" value="Unassembled WGS sequence"/>
</dbReference>
<proteinExistence type="predicted"/>
<dbReference type="Gene3D" id="1.10.510.10">
    <property type="entry name" value="Transferase(Phosphotransferase) domain 1"/>
    <property type="match status" value="1"/>
</dbReference>
<reference evidence="3" key="1">
    <citation type="submission" date="2017-02" db="UniProtKB">
        <authorList>
            <consortium name="WormBaseParasite"/>
        </authorList>
    </citation>
    <scope>IDENTIFICATION</scope>
</reference>
<reference evidence="1 2" key="2">
    <citation type="submission" date="2018-11" db="EMBL/GenBank/DDBJ databases">
        <authorList>
            <consortium name="Pathogen Informatics"/>
        </authorList>
    </citation>
    <scope>NUCLEOTIDE SEQUENCE [LARGE SCALE GENOMIC DNA]</scope>
    <source>
        <strain evidence="1 2">MHpl1</strain>
    </source>
</reference>
<dbReference type="AlphaFoldDB" id="A0A0N4W053"/>
<protein>
    <submittedName>
        <fullName evidence="1 3">Uncharacterized protein</fullName>
    </submittedName>
</protein>
<name>A0A0N4W053_HAEPC</name>
<dbReference type="EMBL" id="UZAF01007729">
    <property type="protein sequence ID" value="VDO17570.1"/>
    <property type="molecule type" value="Genomic_DNA"/>
</dbReference>
<evidence type="ECO:0000313" key="1">
    <source>
        <dbReference type="EMBL" id="VDO17570.1"/>
    </source>
</evidence>
<organism evidence="3">
    <name type="scientific">Haemonchus placei</name>
    <name type="common">Barber's pole worm</name>
    <dbReference type="NCBI Taxonomy" id="6290"/>
    <lineage>
        <taxon>Eukaryota</taxon>
        <taxon>Metazoa</taxon>
        <taxon>Ecdysozoa</taxon>
        <taxon>Nematoda</taxon>
        <taxon>Chromadorea</taxon>
        <taxon>Rhabditida</taxon>
        <taxon>Rhabditina</taxon>
        <taxon>Rhabditomorpha</taxon>
        <taxon>Strongyloidea</taxon>
        <taxon>Trichostrongylidae</taxon>
        <taxon>Haemonchus</taxon>
    </lineage>
</organism>
<dbReference type="STRING" id="6290.A0A0N4W053"/>
<dbReference type="Gene3D" id="3.30.200.20">
    <property type="entry name" value="Phosphorylase Kinase, domain 1"/>
    <property type="match status" value="1"/>
</dbReference>
<evidence type="ECO:0000313" key="3">
    <source>
        <dbReference type="WBParaSite" id="HPLM_0000292901-mRNA-1"/>
    </source>
</evidence>
<dbReference type="WBParaSite" id="HPLM_0000292901-mRNA-1">
    <property type="protein sequence ID" value="HPLM_0000292901-mRNA-1"/>
    <property type="gene ID" value="HPLM_0000292901"/>
</dbReference>
<accession>A0A0N4W053</accession>
<keyword evidence="2" id="KW-1185">Reference proteome</keyword>
<sequence length="59" mass="6845">MEHEYLAAYHDASDEPTSEVLELDEGVETTNIDEWRRLIWNEIEDFAVSVLSLRLGSSY</sequence>
<gene>
    <name evidence="1" type="ORF">HPLM_LOCUS2921</name>
</gene>